<dbReference type="EMBL" id="CM037152">
    <property type="protein sequence ID" value="KAH7835770.1"/>
    <property type="molecule type" value="Genomic_DNA"/>
</dbReference>
<comment type="caution">
    <text evidence="1">The sequence shown here is derived from an EMBL/GenBank/DDBJ whole genome shotgun (WGS) entry which is preliminary data.</text>
</comment>
<evidence type="ECO:0000313" key="1">
    <source>
        <dbReference type="EMBL" id="KAH7835770.1"/>
    </source>
</evidence>
<accession>A0ACB7X5K6</accession>
<sequence length="294" mass="33726">MFEDSVSSIPSIWASMNSWFTPTVLFVLLNVMIGTIFFTSTSANEKHHQKPQNDDAQPPNRLARSPSVLQRLKSFNLNNYRSQEPHFNPDSDSHFTPEQKTNSQNFYQQIPDSDTHFASQQETTHNFPDHDTHFAPEQKTQETHNFFQQTPFDPTSDSDTHYAQNHTHENETHFNEEESLSIDEVYSQLKGRQVNRTNSDTKPTGGEMPERLPGKMRKSASAKSAFGHFEENDVVEARRPATVRESNSRLTEEDDEGVDSKADDFINKFKQQLKLQRLDSIIRYKDTISKGGGK</sequence>
<organism evidence="1 2">
    <name type="scientific">Vaccinium darrowii</name>
    <dbReference type="NCBI Taxonomy" id="229202"/>
    <lineage>
        <taxon>Eukaryota</taxon>
        <taxon>Viridiplantae</taxon>
        <taxon>Streptophyta</taxon>
        <taxon>Embryophyta</taxon>
        <taxon>Tracheophyta</taxon>
        <taxon>Spermatophyta</taxon>
        <taxon>Magnoliopsida</taxon>
        <taxon>eudicotyledons</taxon>
        <taxon>Gunneridae</taxon>
        <taxon>Pentapetalae</taxon>
        <taxon>asterids</taxon>
        <taxon>Ericales</taxon>
        <taxon>Ericaceae</taxon>
        <taxon>Vaccinioideae</taxon>
        <taxon>Vaccinieae</taxon>
        <taxon>Vaccinium</taxon>
    </lineage>
</organism>
<name>A0ACB7X5K6_9ERIC</name>
<proteinExistence type="predicted"/>
<protein>
    <submittedName>
        <fullName evidence="1">Uncharacterized protein</fullName>
    </submittedName>
</protein>
<evidence type="ECO:0000313" key="2">
    <source>
        <dbReference type="Proteomes" id="UP000828048"/>
    </source>
</evidence>
<reference evidence="1 2" key="1">
    <citation type="journal article" date="2021" name="Hortic Res">
        <title>High-quality reference genome and annotation aids understanding of berry development for evergreen blueberry (Vaccinium darrowii).</title>
        <authorList>
            <person name="Yu J."/>
            <person name="Hulse-Kemp A.M."/>
            <person name="Babiker E."/>
            <person name="Staton M."/>
        </authorList>
    </citation>
    <scope>NUCLEOTIDE SEQUENCE [LARGE SCALE GENOMIC DNA]</scope>
    <source>
        <strain evidence="2">cv. NJ 8807/NJ 8810</strain>
        <tissue evidence="1">Young leaf</tissue>
    </source>
</reference>
<keyword evidence="2" id="KW-1185">Reference proteome</keyword>
<gene>
    <name evidence="1" type="ORF">Vadar_029678</name>
</gene>
<dbReference type="Proteomes" id="UP000828048">
    <property type="component" value="Chromosome 2"/>
</dbReference>